<gene>
    <name evidence="2" type="ORF">QVH07_16830</name>
</gene>
<proteinExistence type="predicted"/>
<accession>A0ABT7YH37</accession>
<name>A0ABT7YH37_9BACT</name>
<keyword evidence="3" id="KW-1185">Reference proteome</keyword>
<feature type="signal peptide" evidence="1">
    <location>
        <begin position="1"/>
        <end position="17"/>
    </location>
</feature>
<evidence type="ECO:0000256" key="1">
    <source>
        <dbReference type="SAM" id="SignalP"/>
    </source>
</evidence>
<keyword evidence="1" id="KW-0732">Signal</keyword>
<reference evidence="2" key="1">
    <citation type="submission" date="2023-06" db="EMBL/GenBank/DDBJ databases">
        <title>Robiginitalea aurantiacus sp. nov. and Algoriphagus sediminis sp. nov., isolated from coastal sediment.</title>
        <authorList>
            <person name="Zhou Z.Y."/>
            <person name="An J."/>
            <person name="Jia Y.W."/>
            <person name="Du Z.J."/>
        </authorList>
    </citation>
    <scope>NUCLEOTIDE SEQUENCE</scope>
    <source>
        <strain evidence="2">C2-7</strain>
    </source>
</reference>
<dbReference type="Proteomes" id="UP001171916">
    <property type="component" value="Unassembled WGS sequence"/>
</dbReference>
<dbReference type="EMBL" id="JAUEPH010000009">
    <property type="protein sequence ID" value="MDN3205827.1"/>
    <property type="molecule type" value="Genomic_DNA"/>
</dbReference>
<comment type="caution">
    <text evidence="2">The sequence shown here is derived from an EMBL/GenBank/DDBJ whole genome shotgun (WGS) entry which is preliminary data.</text>
</comment>
<organism evidence="2 3">
    <name type="scientific">Algoriphagus sediminis</name>
    <dbReference type="NCBI Taxonomy" id="3057113"/>
    <lineage>
        <taxon>Bacteria</taxon>
        <taxon>Pseudomonadati</taxon>
        <taxon>Bacteroidota</taxon>
        <taxon>Cytophagia</taxon>
        <taxon>Cytophagales</taxon>
        <taxon>Cyclobacteriaceae</taxon>
        <taxon>Algoriphagus</taxon>
    </lineage>
</organism>
<protein>
    <submittedName>
        <fullName evidence="2">Uncharacterized protein</fullName>
    </submittedName>
</protein>
<feature type="chain" id="PRO_5045644556" evidence="1">
    <location>
        <begin position="18"/>
        <end position="219"/>
    </location>
</feature>
<sequence length="219" mass="23698">MKKLLLILLLAPLGLWAQTPEAGELFTLRTLTTNEMNGVQNPIEGTLIYNSTEDALFYFDGTNWVNTEQEISVSGTFIIPEGGSAQQITVDNLPFKPSRVEFSAANNVDAVRLNDNSSGGRNNNTKENSFGFMFGFAQIEPDGTTISQQVISGGGNGNSINNISRYASDSQCIGIRYANQNGDNLGLTTATLTSFEDDGFILNATARTDAVIIIYTAYQ</sequence>
<evidence type="ECO:0000313" key="2">
    <source>
        <dbReference type="EMBL" id="MDN3205827.1"/>
    </source>
</evidence>
<evidence type="ECO:0000313" key="3">
    <source>
        <dbReference type="Proteomes" id="UP001171916"/>
    </source>
</evidence>
<dbReference type="RefSeq" id="WP_290002774.1">
    <property type="nucleotide sequence ID" value="NZ_JAUEPH010000009.1"/>
</dbReference>